<name>A6JDT7_RAT</name>
<reference evidence="3" key="1">
    <citation type="submission" date="2005-09" db="EMBL/GenBank/DDBJ databases">
        <authorList>
            <person name="Mural R.J."/>
            <person name="Li P.W."/>
            <person name="Adams M.D."/>
            <person name="Amanatides P.G."/>
            <person name="Baden-Tillson H."/>
            <person name="Barnstead M."/>
            <person name="Chin S.H."/>
            <person name="Dew I."/>
            <person name="Evans C.A."/>
            <person name="Ferriera S."/>
            <person name="Flanigan M."/>
            <person name="Fosler C."/>
            <person name="Glodek A."/>
            <person name="Gu Z."/>
            <person name="Holt R.A."/>
            <person name="Jennings D."/>
            <person name="Kraft C.L."/>
            <person name="Lu F."/>
            <person name="Nguyen T."/>
            <person name="Nusskern D.R."/>
            <person name="Pfannkoch C.M."/>
            <person name="Sitter C."/>
            <person name="Sutton G.G."/>
            <person name="Venter J.C."/>
            <person name="Wang Z."/>
            <person name="Woodage T."/>
            <person name="Zheng X.H."/>
            <person name="Zhong F."/>
        </authorList>
    </citation>
    <scope>NUCLEOTIDE SEQUENCE [LARGE SCALE GENOMIC DNA]</scope>
    <source>
        <strain>BN</strain>
        <strain evidence="3">Sprague-Dawley</strain>
    </source>
</reference>
<organism evidence="2 3">
    <name type="scientific">Rattus norvegicus</name>
    <name type="common">Rat</name>
    <dbReference type="NCBI Taxonomy" id="10116"/>
    <lineage>
        <taxon>Eukaryota</taxon>
        <taxon>Metazoa</taxon>
        <taxon>Chordata</taxon>
        <taxon>Craniata</taxon>
        <taxon>Vertebrata</taxon>
        <taxon>Euteleostomi</taxon>
        <taxon>Mammalia</taxon>
        <taxon>Eutheria</taxon>
        <taxon>Euarchontoglires</taxon>
        <taxon>Glires</taxon>
        <taxon>Rodentia</taxon>
        <taxon>Myomorpha</taxon>
        <taxon>Muroidea</taxon>
        <taxon>Muridae</taxon>
        <taxon>Murinae</taxon>
        <taxon>Rattus</taxon>
    </lineage>
</organism>
<protein>
    <submittedName>
        <fullName evidence="2">RCG20941</fullName>
    </submittedName>
</protein>
<proteinExistence type="predicted"/>
<gene>
    <name evidence="2" type="ORF">rCG_20941</name>
</gene>
<evidence type="ECO:0000313" key="2">
    <source>
        <dbReference type="EMBL" id="EDL81481.1"/>
    </source>
</evidence>
<feature type="region of interest" description="Disordered" evidence="1">
    <location>
        <begin position="1"/>
        <end position="29"/>
    </location>
</feature>
<accession>A6JDT7</accession>
<dbReference type="Proteomes" id="UP000234681">
    <property type="component" value="Chromosome 6"/>
</dbReference>
<sequence>MNSSDILKKHKGTGGMAQDPPDGMRESAPTNCFLPFIHVPWHP</sequence>
<dbReference type="EMBL" id="CH473982">
    <property type="protein sequence ID" value="EDL81481.1"/>
    <property type="molecule type" value="Genomic_DNA"/>
</dbReference>
<dbReference type="AlphaFoldDB" id="A6JDT7"/>
<evidence type="ECO:0000256" key="1">
    <source>
        <dbReference type="SAM" id="MobiDB-lite"/>
    </source>
</evidence>
<evidence type="ECO:0000313" key="3">
    <source>
        <dbReference type="Proteomes" id="UP000234681"/>
    </source>
</evidence>